<dbReference type="InParanoid" id="A0A259TXW7"/>
<sequence length="127" mass="13691">MTSFTVTKWILAVGSCMVLMSCTRPNARDLGCDVALDTTLVDGPVEHGVWLVADSLYLFGGFRPFNPSVCVPLWAATGLVEGSCALAEVPVPFAVRQTGKDDTLHVIKGGQTFAFQLDEAYCSDSEW</sequence>
<evidence type="ECO:0000313" key="2">
    <source>
        <dbReference type="Proteomes" id="UP000216446"/>
    </source>
</evidence>
<keyword evidence="2" id="KW-1185">Reference proteome</keyword>
<dbReference type="EMBL" id="MQWB01000001">
    <property type="protein sequence ID" value="OZC02536.1"/>
    <property type="molecule type" value="Genomic_DNA"/>
</dbReference>
<dbReference type="Proteomes" id="UP000216446">
    <property type="component" value="Unassembled WGS sequence"/>
</dbReference>
<name>A0A259TXW7_9BACT</name>
<proteinExistence type="predicted"/>
<comment type="caution">
    <text evidence="1">The sequence shown here is derived from an EMBL/GenBank/DDBJ whole genome shotgun (WGS) entry which is preliminary data.</text>
</comment>
<reference evidence="1 2" key="1">
    <citation type="submission" date="2016-11" db="EMBL/GenBank/DDBJ databases">
        <title>Study of marine rhodopsin-containing bacteria.</title>
        <authorList>
            <person name="Yoshizawa S."/>
            <person name="Kumagai Y."/>
            <person name="Kogure K."/>
        </authorList>
    </citation>
    <scope>NUCLEOTIDE SEQUENCE [LARGE SCALE GENOMIC DNA]</scope>
    <source>
        <strain evidence="1 2">SG-29</strain>
    </source>
</reference>
<organism evidence="1 2">
    <name type="scientific">Rubricoccus marinus</name>
    <dbReference type="NCBI Taxonomy" id="716817"/>
    <lineage>
        <taxon>Bacteria</taxon>
        <taxon>Pseudomonadati</taxon>
        <taxon>Rhodothermota</taxon>
        <taxon>Rhodothermia</taxon>
        <taxon>Rhodothermales</taxon>
        <taxon>Rubricoccaceae</taxon>
        <taxon>Rubricoccus</taxon>
    </lineage>
</organism>
<protein>
    <submittedName>
        <fullName evidence="1">Uncharacterized protein</fullName>
    </submittedName>
</protein>
<gene>
    <name evidence="1" type="ORF">BSZ36_05830</name>
</gene>
<accession>A0A259TXW7</accession>
<evidence type="ECO:0000313" key="1">
    <source>
        <dbReference type="EMBL" id="OZC02536.1"/>
    </source>
</evidence>
<dbReference type="AlphaFoldDB" id="A0A259TXW7"/>
<dbReference type="RefSeq" id="WP_094546900.1">
    <property type="nucleotide sequence ID" value="NZ_MQWB01000001.1"/>
</dbReference>